<name>A0AA87YVI8_FICCA</name>
<feature type="transmembrane region" description="Helical" evidence="1">
    <location>
        <begin position="40"/>
        <end position="58"/>
    </location>
</feature>
<protein>
    <submittedName>
        <fullName evidence="2">Uncharacterized protein</fullName>
    </submittedName>
</protein>
<evidence type="ECO:0000256" key="1">
    <source>
        <dbReference type="SAM" id="Phobius"/>
    </source>
</evidence>
<evidence type="ECO:0000313" key="3">
    <source>
        <dbReference type="Proteomes" id="UP001187192"/>
    </source>
</evidence>
<gene>
    <name evidence="2" type="ORF">TIFTF001_000370</name>
</gene>
<dbReference type="Proteomes" id="UP001187192">
    <property type="component" value="Unassembled WGS sequence"/>
</dbReference>
<keyword evidence="3" id="KW-1185">Reference proteome</keyword>
<proteinExistence type="predicted"/>
<organism evidence="2 3">
    <name type="scientific">Ficus carica</name>
    <name type="common">Common fig</name>
    <dbReference type="NCBI Taxonomy" id="3494"/>
    <lineage>
        <taxon>Eukaryota</taxon>
        <taxon>Viridiplantae</taxon>
        <taxon>Streptophyta</taxon>
        <taxon>Embryophyta</taxon>
        <taxon>Tracheophyta</taxon>
        <taxon>Spermatophyta</taxon>
        <taxon>Magnoliopsida</taxon>
        <taxon>eudicotyledons</taxon>
        <taxon>Gunneridae</taxon>
        <taxon>Pentapetalae</taxon>
        <taxon>rosids</taxon>
        <taxon>fabids</taxon>
        <taxon>Rosales</taxon>
        <taxon>Moraceae</taxon>
        <taxon>Ficeae</taxon>
        <taxon>Ficus</taxon>
    </lineage>
</organism>
<keyword evidence="1" id="KW-0812">Transmembrane</keyword>
<keyword evidence="1" id="KW-0472">Membrane</keyword>
<evidence type="ECO:0000313" key="2">
    <source>
        <dbReference type="EMBL" id="GMN23992.1"/>
    </source>
</evidence>
<comment type="caution">
    <text evidence="2">The sequence shown here is derived from an EMBL/GenBank/DDBJ whole genome shotgun (WGS) entry which is preliminary data.</text>
</comment>
<dbReference type="EMBL" id="BTGU01000001">
    <property type="protein sequence ID" value="GMN23992.1"/>
    <property type="molecule type" value="Genomic_DNA"/>
</dbReference>
<reference evidence="2" key="1">
    <citation type="submission" date="2023-07" db="EMBL/GenBank/DDBJ databases">
        <title>draft genome sequence of fig (Ficus carica).</title>
        <authorList>
            <person name="Takahashi T."/>
            <person name="Nishimura K."/>
        </authorList>
    </citation>
    <scope>NUCLEOTIDE SEQUENCE</scope>
</reference>
<sequence length="117" mass="13134">MLSKAIMWILVRESDRREAADMVSGLSAAERGGEGRRENILLLLLGGVVVVLGLVLCGEDLKLRIPWLRAVSGIMSSVCFHRWTEEEVLQKPAAARKGSVYDMGSWVKYDSFRNKRK</sequence>
<dbReference type="AlphaFoldDB" id="A0AA87YVI8"/>
<accession>A0AA87YVI8</accession>
<keyword evidence="1" id="KW-1133">Transmembrane helix</keyword>